<dbReference type="CDD" id="cd11056">
    <property type="entry name" value="CYP6-like"/>
    <property type="match status" value="1"/>
</dbReference>
<keyword evidence="10 13" id="KW-0408">Iron</keyword>
<comment type="caution">
    <text evidence="16">The sequence shown here is derived from an EMBL/GenBank/DDBJ whole genome shotgun (WGS) entry which is preliminary data.</text>
</comment>
<keyword evidence="12 15" id="KW-0472">Membrane</keyword>
<dbReference type="GO" id="GO:0016705">
    <property type="term" value="F:oxidoreductase activity, acting on paired donors, with incorporation or reduction of molecular oxygen"/>
    <property type="evidence" value="ECO:0007669"/>
    <property type="project" value="InterPro"/>
</dbReference>
<dbReference type="AlphaFoldDB" id="A0AAD7ZIS6"/>
<dbReference type="PANTHER" id="PTHR24292">
    <property type="entry name" value="CYTOCHROME P450"/>
    <property type="match status" value="1"/>
</dbReference>
<reference evidence="16" key="1">
    <citation type="journal article" date="2023" name="IScience">
        <title>Live-bearing cockroach genome reveals convergent evolutionary mechanisms linked to viviparity in insects and beyond.</title>
        <authorList>
            <person name="Fouks B."/>
            <person name="Harrison M.C."/>
            <person name="Mikhailova A.A."/>
            <person name="Marchal E."/>
            <person name="English S."/>
            <person name="Carruthers M."/>
            <person name="Jennings E.C."/>
            <person name="Chiamaka E.L."/>
            <person name="Frigard R.A."/>
            <person name="Pippel M."/>
            <person name="Attardo G.M."/>
            <person name="Benoit J.B."/>
            <person name="Bornberg-Bauer E."/>
            <person name="Tobe S.S."/>
        </authorList>
    </citation>
    <scope>NUCLEOTIDE SEQUENCE</scope>
    <source>
        <strain evidence="16">Stay&amp;Tobe</strain>
    </source>
</reference>
<keyword evidence="15" id="KW-1133">Transmembrane helix</keyword>
<evidence type="ECO:0000256" key="9">
    <source>
        <dbReference type="ARBA" id="ARBA00023002"/>
    </source>
</evidence>
<evidence type="ECO:0000256" key="11">
    <source>
        <dbReference type="ARBA" id="ARBA00023033"/>
    </source>
</evidence>
<comment type="similarity">
    <text evidence="4 14">Belongs to the cytochrome P450 family.</text>
</comment>
<dbReference type="GO" id="GO:0005506">
    <property type="term" value="F:iron ion binding"/>
    <property type="evidence" value="ECO:0007669"/>
    <property type="project" value="InterPro"/>
</dbReference>
<dbReference type="GO" id="GO:0020037">
    <property type="term" value="F:heme binding"/>
    <property type="evidence" value="ECO:0007669"/>
    <property type="project" value="InterPro"/>
</dbReference>
<reference evidence="16" key="2">
    <citation type="submission" date="2023-05" db="EMBL/GenBank/DDBJ databases">
        <authorList>
            <person name="Fouks B."/>
        </authorList>
    </citation>
    <scope>NUCLEOTIDE SEQUENCE</scope>
    <source>
        <strain evidence="16">Stay&amp;Tobe</strain>
        <tissue evidence="16">Testes</tissue>
    </source>
</reference>
<evidence type="ECO:0000256" key="3">
    <source>
        <dbReference type="ARBA" id="ARBA00004406"/>
    </source>
</evidence>
<gene>
    <name evidence="16" type="ORF">L9F63_023381</name>
</gene>
<evidence type="ECO:0000256" key="1">
    <source>
        <dbReference type="ARBA" id="ARBA00001971"/>
    </source>
</evidence>
<dbReference type="EMBL" id="JASPKZ010007920">
    <property type="protein sequence ID" value="KAJ9581449.1"/>
    <property type="molecule type" value="Genomic_DNA"/>
</dbReference>
<dbReference type="InterPro" id="IPR017972">
    <property type="entry name" value="Cyt_P450_CS"/>
</dbReference>
<organism evidence="16 17">
    <name type="scientific">Diploptera punctata</name>
    <name type="common">Pacific beetle cockroach</name>
    <dbReference type="NCBI Taxonomy" id="6984"/>
    <lineage>
        <taxon>Eukaryota</taxon>
        <taxon>Metazoa</taxon>
        <taxon>Ecdysozoa</taxon>
        <taxon>Arthropoda</taxon>
        <taxon>Hexapoda</taxon>
        <taxon>Insecta</taxon>
        <taxon>Pterygota</taxon>
        <taxon>Neoptera</taxon>
        <taxon>Polyneoptera</taxon>
        <taxon>Dictyoptera</taxon>
        <taxon>Blattodea</taxon>
        <taxon>Blaberoidea</taxon>
        <taxon>Blaberidae</taxon>
        <taxon>Diplopterinae</taxon>
        <taxon>Diploptera</taxon>
    </lineage>
</organism>
<dbReference type="PROSITE" id="PS00086">
    <property type="entry name" value="CYTOCHROME_P450"/>
    <property type="match status" value="1"/>
</dbReference>
<evidence type="ECO:0000256" key="7">
    <source>
        <dbReference type="ARBA" id="ARBA00022824"/>
    </source>
</evidence>
<name>A0AAD7ZIS6_DIPPU</name>
<evidence type="ECO:0000256" key="12">
    <source>
        <dbReference type="ARBA" id="ARBA00023136"/>
    </source>
</evidence>
<keyword evidence="8" id="KW-0492">Microsome</keyword>
<dbReference type="InterPro" id="IPR002401">
    <property type="entry name" value="Cyt_P450_E_grp-I"/>
</dbReference>
<sequence length="508" mass="58321">MGVVLESTSLEWLSVGIILVSCVYLYYKNVYNFWKKKGVKYVEPVIPFGNSKELLMLRISLAEFFKGFYDAFPNDPYMGIYEFTKPDRGVTFDEELEPLSAHLLFLTGSRWKNLRAKLTPTFTSGKIKMMYHLMEECAQQLKQSLDKPATNQQMMEMKEVMAKFTTDVIGTCAFGLQFNAIENEDSEFRKMGRRVFSPSIRDTLVRIIRTACPSVLSLFKIKSMPQEIEDFFVGAVKETVEYREKNNYIRNDFMQLLIQLKNKGKVHHDDEDAAENLKNGSHQEETHGKSNDIDFSDKLLAAQAFIFFLAGFETSSTTLSFCLYELALNPDIQDKLRDSIRTVVNRHGGKLTYDSLNDMPYLDQVIEETLRMHPPASFLSRKVTKPYVVPGTSLKLEEGQRILISVYGMHRDAKYFPDPERFNPENFSSEAKAARHHYSYLPFGEGPRICIGMRFGLLQTKLGLATLLLNYEFSVCEKTEIPLRLDPKQFITSSRTGAWLRIKKCASS</sequence>
<evidence type="ECO:0000256" key="10">
    <source>
        <dbReference type="ARBA" id="ARBA00023004"/>
    </source>
</evidence>
<dbReference type="Gene3D" id="1.10.630.10">
    <property type="entry name" value="Cytochrome P450"/>
    <property type="match status" value="1"/>
</dbReference>
<dbReference type="GO" id="GO:0005789">
    <property type="term" value="C:endoplasmic reticulum membrane"/>
    <property type="evidence" value="ECO:0007669"/>
    <property type="project" value="UniProtKB-SubCell"/>
</dbReference>
<evidence type="ECO:0000256" key="6">
    <source>
        <dbReference type="ARBA" id="ARBA00022723"/>
    </source>
</evidence>
<comment type="subcellular location">
    <subcellularLocation>
        <location evidence="3">Endoplasmic reticulum membrane</location>
        <topology evidence="3">Peripheral membrane protein</topology>
    </subcellularLocation>
    <subcellularLocation>
        <location evidence="2">Microsome membrane</location>
        <topology evidence="2">Peripheral membrane protein</topology>
    </subcellularLocation>
</comment>
<dbReference type="PRINTS" id="PR00463">
    <property type="entry name" value="EP450I"/>
</dbReference>
<dbReference type="PANTHER" id="PTHR24292:SF54">
    <property type="entry name" value="CYP9F3-RELATED"/>
    <property type="match status" value="1"/>
</dbReference>
<keyword evidence="7" id="KW-0256">Endoplasmic reticulum</keyword>
<accession>A0AAD7ZIS6</accession>
<keyword evidence="11 14" id="KW-0503">Monooxygenase</keyword>
<keyword evidence="5 13" id="KW-0349">Heme</keyword>
<evidence type="ECO:0000256" key="8">
    <source>
        <dbReference type="ARBA" id="ARBA00022848"/>
    </source>
</evidence>
<dbReference type="Pfam" id="PF00067">
    <property type="entry name" value="p450"/>
    <property type="match status" value="1"/>
</dbReference>
<evidence type="ECO:0000256" key="13">
    <source>
        <dbReference type="PIRSR" id="PIRSR602401-1"/>
    </source>
</evidence>
<comment type="cofactor">
    <cofactor evidence="1 13">
        <name>heme</name>
        <dbReference type="ChEBI" id="CHEBI:30413"/>
    </cofactor>
</comment>
<dbReference type="GO" id="GO:0004497">
    <property type="term" value="F:monooxygenase activity"/>
    <property type="evidence" value="ECO:0007669"/>
    <property type="project" value="UniProtKB-KW"/>
</dbReference>
<dbReference type="InterPro" id="IPR001128">
    <property type="entry name" value="Cyt_P450"/>
</dbReference>
<dbReference type="FunFam" id="1.10.630.10:FF:000042">
    <property type="entry name" value="Cytochrome P450"/>
    <property type="match status" value="1"/>
</dbReference>
<evidence type="ECO:0000256" key="14">
    <source>
        <dbReference type="RuleBase" id="RU000461"/>
    </source>
</evidence>
<evidence type="ECO:0000313" key="16">
    <source>
        <dbReference type="EMBL" id="KAJ9581449.1"/>
    </source>
</evidence>
<dbReference type="Proteomes" id="UP001233999">
    <property type="component" value="Unassembled WGS sequence"/>
</dbReference>
<evidence type="ECO:0000256" key="15">
    <source>
        <dbReference type="SAM" id="Phobius"/>
    </source>
</evidence>
<keyword evidence="9 14" id="KW-0560">Oxidoreductase</keyword>
<evidence type="ECO:0000256" key="5">
    <source>
        <dbReference type="ARBA" id="ARBA00022617"/>
    </source>
</evidence>
<keyword evidence="6 13" id="KW-0479">Metal-binding</keyword>
<proteinExistence type="inferred from homology"/>
<evidence type="ECO:0000256" key="2">
    <source>
        <dbReference type="ARBA" id="ARBA00004174"/>
    </source>
</evidence>
<dbReference type="InterPro" id="IPR050476">
    <property type="entry name" value="Insect_CytP450_Detox"/>
</dbReference>
<evidence type="ECO:0000256" key="4">
    <source>
        <dbReference type="ARBA" id="ARBA00010617"/>
    </source>
</evidence>
<keyword evidence="15" id="KW-0812">Transmembrane</keyword>
<feature type="binding site" description="axial binding residue" evidence="13">
    <location>
        <position position="450"/>
    </location>
    <ligand>
        <name>heme</name>
        <dbReference type="ChEBI" id="CHEBI:30413"/>
    </ligand>
    <ligandPart>
        <name>Fe</name>
        <dbReference type="ChEBI" id="CHEBI:18248"/>
    </ligandPart>
</feature>
<dbReference type="InterPro" id="IPR036396">
    <property type="entry name" value="Cyt_P450_sf"/>
</dbReference>
<protein>
    <recommendedName>
        <fullName evidence="18">Cytochrome P450</fullName>
    </recommendedName>
</protein>
<evidence type="ECO:0000313" key="17">
    <source>
        <dbReference type="Proteomes" id="UP001233999"/>
    </source>
</evidence>
<dbReference type="PRINTS" id="PR00385">
    <property type="entry name" value="P450"/>
</dbReference>
<keyword evidence="17" id="KW-1185">Reference proteome</keyword>
<dbReference type="SUPFAM" id="SSF48264">
    <property type="entry name" value="Cytochrome P450"/>
    <property type="match status" value="1"/>
</dbReference>
<evidence type="ECO:0008006" key="18">
    <source>
        <dbReference type="Google" id="ProtNLM"/>
    </source>
</evidence>
<feature type="transmembrane region" description="Helical" evidence="15">
    <location>
        <begin position="12"/>
        <end position="27"/>
    </location>
</feature>